<evidence type="ECO:0000256" key="1">
    <source>
        <dbReference type="SAM" id="MobiDB-lite"/>
    </source>
</evidence>
<feature type="compositionally biased region" description="Polar residues" evidence="1">
    <location>
        <begin position="60"/>
        <end position="77"/>
    </location>
</feature>
<feature type="non-terminal residue" evidence="2">
    <location>
        <position position="1"/>
    </location>
</feature>
<gene>
    <name evidence="2" type="ORF">AVDCRST_MAG01-01-1723</name>
</gene>
<feature type="non-terminal residue" evidence="2">
    <location>
        <position position="77"/>
    </location>
</feature>
<accession>A0A6J4PDE5</accession>
<protein>
    <submittedName>
        <fullName evidence="2">Uncharacterized protein</fullName>
    </submittedName>
</protein>
<proteinExistence type="predicted"/>
<feature type="region of interest" description="Disordered" evidence="1">
    <location>
        <begin position="1"/>
        <end position="77"/>
    </location>
</feature>
<organism evidence="2">
    <name type="scientific">uncultured Rubrobacteraceae bacterium</name>
    <dbReference type="NCBI Taxonomy" id="349277"/>
    <lineage>
        <taxon>Bacteria</taxon>
        <taxon>Bacillati</taxon>
        <taxon>Actinomycetota</taxon>
        <taxon>Rubrobacteria</taxon>
        <taxon>Rubrobacterales</taxon>
        <taxon>Rubrobacteraceae</taxon>
        <taxon>environmental samples</taxon>
    </lineage>
</organism>
<sequence>WRTKARGACAETRRGWTGFSNAGAWSPSPPGRATICGGSSARPTGGGSCSTSGTRAATPGGTSFSRGPASSASPQKG</sequence>
<evidence type="ECO:0000313" key="2">
    <source>
        <dbReference type="EMBL" id="CAA9412769.1"/>
    </source>
</evidence>
<reference evidence="2" key="1">
    <citation type="submission" date="2020-02" db="EMBL/GenBank/DDBJ databases">
        <authorList>
            <person name="Meier V. D."/>
        </authorList>
    </citation>
    <scope>NUCLEOTIDE SEQUENCE</scope>
    <source>
        <strain evidence="2">AVDCRST_MAG01</strain>
    </source>
</reference>
<dbReference type="AlphaFoldDB" id="A0A6J4PDE5"/>
<dbReference type="EMBL" id="CADCUW010000256">
    <property type="protein sequence ID" value="CAA9412769.1"/>
    <property type="molecule type" value="Genomic_DNA"/>
</dbReference>
<name>A0A6J4PDE5_9ACTN</name>